<proteinExistence type="predicted"/>
<comment type="caution">
    <text evidence="3">The sequence shown here is derived from an EMBL/GenBank/DDBJ whole genome shotgun (WGS) entry which is preliminary data.</text>
</comment>
<evidence type="ECO:0000313" key="3">
    <source>
        <dbReference type="EMBL" id="KAF9626210.1"/>
    </source>
</evidence>
<dbReference type="Proteomes" id="UP000631114">
    <property type="component" value="Unassembled WGS sequence"/>
</dbReference>
<feature type="signal peptide" evidence="2">
    <location>
        <begin position="1"/>
        <end position="23"/>
    </location>
</feature>
<keyword evidence="4" id="KW-1185">Reference proteome</keyword>
<dbReference type="PANTHER" id="PTHR33474:SF2">
    <property type="entry name" value="TRANSMEMBRANE PROTEIN"/>
    <property type="match status" value="1"/>
</dbReference>
<organism evidence="3 4">
    <name type="scientific">Coptis chinensis</name>
    <dbReference type="NCBI Taxonomy" id="261450"/>
    <lineage>
        <taxon>Eukaryota</taxon>
        <taxon>Viridiplantae</taxon>
        <taxon>Streptophyta</taxon>
        <taxon>Embryophyta</taxon>
        <taxon>Tracheophyta</taxon>
        <taxon>Spermatophyta</taxon>
        <taxon>Magnoliopsida</taxon>
        <taxon>Ranunculales</taxon>
        <taxon>Ranunculaceae</taxon>
        <taxon>Coptidoideae</taxon>
        <taxon>Coptis</taxon>
    </lineage>
</organism>
<keyword evidence="2" id="KW-0732">Signal</keyword>
<evidence type="ECO:0000256" key="1">
    <source>
        <dbReference type="SAM" id="MobiDB-lite"/>
    </source>
</evidence>
<protein>
    <submittedName>
        <fullName evidence="3">Uncharacterized protein</fullName>
    </submittedName>
</protein>
<reference evidence="3 4" key="1">
    <citation type="submission" date="2020-10" db="EMBL/GenBank/DDBJ databases">
        <title>The Coptis chinensis genome and diversification of protoberbering-type alkaloids.</title>
        <authorList>
            <person name="Wang B."/>
            <person name="Shu S."/>
            <person name="Song C."/>
            <person name="Liu Y."/>
        </authorList>
    </citation>
    <scope>NUCLEOTIDE SEQUENCE [LARGE SCALE GENOMIC DNA]</scope>
    <source>
        <strain evidence="3">HL-2020</strain>
        <tissue evidence="3">Leaf</tissue>
    </source>
</reference>
<feature type="region of interest" description="Disordered" evidence="1">
    <location>
        <begin position="67"/>
        <end position="89"/>
    </location>
</feature>
<evidence type="ECO:0000256" key="2">
    <source>
        <dbReference type="SAM" id="SignalP"/>
    </source>
</evidence>
<feature type="chain" id="PRO_5032719501" evidence="2">
    <location>
        <begin position="24"/>
        <end position="89"/>
    </location>
</feature>
<dbReference type="PANTHER" id="PTHR33474">
    <property type="entry name" value="TRANSMEMBRANE PROTEIN"/>
    <property type="match status" value="1"/>
</dbReference>
<gene>
    <name evidence="3" type="ORF">IFM89_031337</name>
</gene>
<accession>A0A835IW28</accession>
<evidence type="ECO:0000313" key="4">
    <source>
        <dbReference type="Proteomes" id="UP000631114"/>
    </source>
</evidence>
<sequence>MAATSLHLLLILLFCSQIISMSAVPISRTRTLLQESQIHEVLTSPNSQGITEDTWEEELINGRMILQNTNDYPGSGANGKHTPKSPSGN</sequence>
<name>A0A835IW28_9MAGN</name>
<dbReference type="AlphaFoldDB" id="A0A835IW28"/>
<dbReference type="OrthoDB" id="747636at2759"/>
<dbReference type="EMBL" id="JADFTS010000001">
    <property type="protein sequence ID" value="KAF9626210.1"/>
    <property type="molecule type" value="Genomic_DNA"/>
</dbReference>